<gene>
    <name evidence="4" type="ORF">A6769_23725</name>
</gene>
<evidence type="ECO:0000313" key="4">
    <source>
        <dbReference type="EMBL" id="RCJ34042.1"/>
    </source>
</evidence>
<evidence type="ECO:0000256" key="2">
    <source>
        <dbReference type="ARBA" id="ARBA00022801"/>
    </source>
</evidence>
<dbReference type="GO" id="GO:0046872">
    <property type="term" value="F:metal ion binding"/>
    <property type="evidence" value="ECO:0007669"/>
    <property type="project" value="UniProtKB-KW"/>
</dbReference>
<dbReference type="SUPFAM" id="SSF101478">
    <property type="entry name" value="ADP-ribosylglycohydrolase"/>
    <property type="match status" value="1"/>
</dbReference>
<dbReference type="PANTHER" id="PTHR16222:SF24">
    <property type="entry name" value="ADP-RIBOSYLHYDROLASE ARH3"/>
    <property type="match status" value="1"/>
</dbReference>
<feature type="binding site" evidence="3">
    <location>
        <position position="44"/>
    </location>
    <ligand>
        <name>Mg(2+)</name>
        <dbReference type="ChEBI" id="CHEBI:18420"/>
        <label>1</label>
    </ligand>
</feature>
<organism evidence="4 5">
    <name type="scientific">Nostoc punctiforme NIES-2108</name>
    <dbReference type="NCBI Taxonomy" id="1356359"/>
    <lineage>
        <taxon>Bacteria</taxon>
        <taxon>Bacillati</taxon>
        <taxon>Cyanobacteriota</taxon>
        <taxon>Cyanophyceae</taxon>
        <taxon>Nostocales</taxon>
        <taxon>Nostocaceae</taxon>
        <taxon>Nostoc</taxon>
    </lineage>
</organism>
<feature type="binding site" evidence="3">
    <location>
        <position position="46"/>
    </location>
    <ligand>
        <name>Mg(2+)</name>
        <dbReference type="ChEBI" id="CHEBI:18420"/>
        <label>1</label>
    </ligand>
</feature>
<dbReference type="Pfam" id="PF03747">
    <property type="entry name" value="ADP_ribosyl_GH"/>
    <property type="match status" value="1"/>
</dbReference>
<keyword evidence="2 4" id="KW-0378">Hydrolase</keyword>
<dbReference type="PANTHER" id="PTHR16222">
    <property type="entry name" value="ADP-RIBOSYLGLYCOHYDROLASE"/>
    <property type="match status" value="1"/>
</dbReference>
<keyword evidence="3" id="KW-0460">Magnesium</keyword>
<dbReference type="InterPro" id="IPR005502">
    <property type="entry name" value="Ribosyl_crysJ1"/>
</dbReference>
<sequence length="281" mass="31017">MLLELAIADAYGAGFEYADEMIVNNDLSRYVQHPRFRLNPGSYTDDTQMSIAIAKVIVAQAPWTPEVLADSFVTAFKRDEREGYARSFYHFLREIQDGEEFLKKINPDSDKSGGAMRAAPIGIYPTPEKVIEAATIQAAITHNTTDGINAAVAAALMSHYFIYRLGAKRKLGRFLEGYVFGEWNKPWEGKVKSKGWMSVRAAITAVMRNDSMSELLQDCIAFTGDVDTVATIALAAGSCSEEITQDIPNHLVTGLENGAYGRDYLIELDKQLMSLVGKKIG</sequence>
<dbReference type="GO" id="GO:0016787">
    <property type="term" value="F:hydrolase activity"/>
    <property type="evidence" value="ECO:0007669"/>
    <property type="project" value="UniProtKB-KW"/>
</dbReference>
<name>A0A367RF92_NOSPU</name>
<evidence type="ECO:0000256" key="3">
    <source>
        <dbReference type="PIRSR" id="PIRSR605502-1"/>
    </source>
</evidence>
<accession>A0A367RF92</accession>
<comment type="similarity">
    <text evidence="1">Belongs to the ADP-ribosylglycohydrolase family.</text>
</comment>
<dbReference type="InterPro" id="IPR036705">
    <property type="entry name" value="Ribosyl_crysJ1_sf"/>
</dbReference>
<dbReference type="EMBL" id="LXQE01000157">
    <property type="protein sequence ID" value="RCJ34042.1"/>
    <property type="molecule type" value="Genomic_DNA"/>
</dbReference>
<reference evidence="4 5" key="1">
    <citation type="submission" date="2016-04" db="EMBL/GenBank/DDBJ databases">
        <authorList>
            <person name="Evans L.H."/>
            <person name="Alamgir A."/>
            <person name="Owens N."/>
            <person name="Weber N.D."/>
            <person name="Virtaneva K."/>
            <person name="Barbian K."/>
            <person name="Babar A."/>
            <person name="Rosenke K."/>
        </authorList>
    </citation>
    <scope>NUCLEOTIDE SEQUENCE [LARGE SCALE GENOMIC DNA]</scope>
    <source>
        <strain evidence="4">NIES-2108</strain>
    </source>
</reference>
<dbReference type="AlphaFoldDB" id="A0A367RF92"/>
<dbReference type="Gene3D" id="1.10.4080.10">
    <property type="entry name" value="ADP-ribosylation/Crystallin J1"/>
    <property type="match status" value="1"/>
</dbReference>
<keyword evidence="3" id="KW-0479">Metal-binding</keyword>
<protein>
    <submittedName>
        <fullName evidence="4">ADP-ribosylglycohydrolase</fullName>
    </submittedName>
</protein>
<evidence type="ECO:0000313" key="5">
    <source>
        <dbReference type="Proteomes" id="UP000252085"/>
    </source>
</evidence>
<proteinExistence type="inferred from homology"/>
<dbReference type="InterPro" id="IPR050792">
    <property type="entry name" value="ADP-ribosylglycohydrolase"/>
</dbReference>
<feature type="binding site" evidence="3">
    <location>
        <position position="45"/>
    </location>
    <ligand>
        <name>Mg(2+)</name>
        <dbReference type="ChEBI" id="CHEBI:18420"/>
        <label>1</label>
    </ligand>
</feature>
<evidence type="ECO:0000256" key="1">
    <source>
        <dbReference type="ARBA" id="ARBA00010702"/>
    </source>
</evidence>
<comment type="caution">
    <text evidence="4">The sequence shown here is derived from an EMBL/GenBank/DDBJ whole genome shotgun (WGS) entry which is preliminary data.</text>
</comment>
<dbReference type="Proteomes" id="UP000252085">
    <property type="component" value="Unassembled WGS sequence"/>
</dbReference>
<comment type="cofactor">
    <cofactor evidence="3">
        <name>Mg(2+)</name>
        <dbReference type="ChEBI" id="CHEBI:18420"/>
    </cofactor>
    <text evidence="3">Binds 2 magnesium ions per subunit.</text>
</comment>